<feature type="compositionally biased region" description="Acidic residues" evidence="1">
    <location>
        <begin position="594"/>
        <end position="608"/>
    </location>
</feature>
<reference evidence="3 4" key="1">
    <citation type="submission" date="2017-10" db="EMBL/GenBank/DDBJ databases">
        <title>Comparative genomics in systemic dimorphic fungi from Ajellomycetaceae.</title>
        <authorList>
            <person name="Munoz J.F."/>
            <person name="Mcewen J.G."/>
            <person name="Clay O.K."/>
            <person name="Cuomo C.A."/>
        </authorList>
    </citation>
    <scope>NUCLEOTIDE SEQUENCE [LARGE SCALE GENOMIC DNA]</scope>
    <source>
        <strain evidence="3 4">UAMH7299</strain>
    </source>
</reference>
<feature type="domain" description="HAUS augmin-like complex subunit 6 N-terminal" evidence="2">
    <location>
        <begin position="25"/>
        <end position="224"/>
    </location>
</feature>
<evidence type="ECO:0000256" key="1">
    <source>
        <dbReference type="SAM" id="MobiDB-lite"/>
    </source>
</evidence>
<organism evidence="3 4">
    <name type="scientific">Polytolypa hystricis (strain UAMH7299)</name>
    <dbReference type="NCBI Taxonomy" id="1447883"/>
    <lineage>
        <taxon>Eukaryota</taxon>
        <taxon>Fungi</taxon>
        <taxon>Dikarya</taxon>
        <taxon>Ascomycota</taxon>
        <taxon>Pezizomycotina</taxon>
        <taxon>Eurotiomycetes</taxon>
        <taxon>Eurotiomycetidae</taxon>
        <taxon>Onygenales</taxon>
        <taxon>Onygenales incertae sedis</taxon>
        <taxon>Polytolypa</taxon>
    </lineage>
</organism>
<dbReference type="OrthoDB" id="5575722at2759"/>
<comment type="caution">
    <text evidence="3">The sequence shown here is derived from an EMBL/GenBank/DDBJ whole genome shotgun (WGS) entry which is preliminary data.</text>
</comment>
<evidence type="ECO:0000259" key="2">
    <source>
        <dbReference type="Pfam" id="PF14661"/>
    </source>
</evidence>
<feature type="compositionally biased region" description="Basic and acidic residues" evidence="1">
    <location>
        <begin position="431"/>
        <end position="445"/>
    </location>
</feature>
<dbReference type="AlphaFoldDB" id="A0A2B7YHJ3"/>
<keyword evidence="4" id="KW-1185">Reference proteome</keyword>
<name>A0A2B7YHJ3_POLH7</name>
<accession>A0A2B7YHJ3</accession>
<feature type="region of interest" description="Disordered" evidence="1">
    <location>
        <begin position="579"/>
        <end position="608"/>
    </location>
</feature>
<proteinExistence type="predicted"/>
<evidence type="ECO:0000313" key="4">
    <source>
        <dbReference type="Proteomes" id="UP000224634"/>
    </source>
</evidence>
<dbReference type="Proteomes" id="UP000224634">
    <property type="component" value="Unassembled WGS sequence"/>
</dbReference>
<evidence type="ECO:0000313" key="3">
    <source>
        <dbReference type="EMBL" id="PGH20087.1"/>
    </source>
</evidence>
<protein>
    <recommendedName>
        <fullName evidence="2">HAUS augmin-like complex subunit 6 N-terminal domain-containing protein</fullName>
    </recommendedName>
</protein>
<gene>
    <name evidence="3" type="ORF">AJ80_03737</name>
</gene>
<dbReference type="Pfam" id="PF14661">
    <property type="entry name" value="HAUS6_N"/>
    <property type="match status" value="1"/>
</dbReference>
<dbReference type="STRING" id="1447883.A0A2B7YHJ3"/>
<dbReference type="EMBL" id="PDNA01000043">
    <property type="protein sequence ID" value="PGH20087.1"/>
    <property type="molecule type" value="Genomic_DNA"/>
</dbReference>
<dbReference type="InterPro" id="IPR028163">
    <property type="entry name" value="HAUS_6_N"/>
</dbReference>
<sequence length="608" mass="68066">MQSTTNAFIRSKPPAWPAPSHITVLVRNLKLLQFDRRPDWPNITVRTFGSSQQDLRQRIKAVEWSLYHLFMIWDAEGTQNKLRPFFPPLEPLQSINLRAALFRALSDLKKNGVLGREAILRKTMLDECKGEKFEEVLAIFSTVVLRKIIAKRGPNNAALDVSMKSSIDAAEQDMLFPMILAHRVSLSATKGDKSQIQAAYDDLSQLLKLKTDELDTRSQNIVQLPPDDAQGFQDVSEDIKKMWYGSEDWADTILSGGRQLHTDFVLDLPFPQTWSLAKKGKLKDLGAGTSSDLLADLDGRISRQKLRLQRWREFKLSLNKEKERLQSPKAQDSPGKLLFREHQTLTVASIAQSSPDTQYELDSEHSSLIASLNEALSKHKGQASQNDEVTAQIPEIPTIREDDFESSVQDQIEANEVLRYGIPSRASTKVRELQPESYRADKADTEVSTYPEPPLGSTEASPLPDSHIPINLQPTDSGPSPQIHISRPDRVERRGTNALIERTRQSMSFLPAPAPSSGPRHSSSHRPRRSEIFPVNQFETPTKAASSAPPGEHKSGSGTLTPQEELFSQDVDYAKVFKSRPRIALSPVNSPCPDGDEDFGEIDEEGER</sequence>
<feature type="region of interest" description="Disordered" evidence="1">
    <location>
        <begin position="431"/>
        <end position="567"/>
    </location>
</feature>
<feature type="compositionally biased region" description="Basic and acidic residues" evidence="1">
    <location>
        <begin position="486"/>
        <end position="495"/>
    </location>
</feature>